<name>A0A8X6R4J3_NEPPI</name>
<organism evidence="1 2">
    <name type="scientific">Nephila pilipes</name>
    <name type="common">Giant wood spider</name>
    <name type="synonym">Nephila maculata</name>
    <dbReference type="NCBI Taxonomy" id="299642"/>
    <lineage>
        <taxon>Eukaryota</taxon>
        <taxon>Metazoa</taxon>
        <taxon>Ecdysozoa</taxon>
        <taxon>Arthropoda</taxon>
        <taxon>Chelicerata</taxon>
        <taxon>Arachnida</taxon>
        <taxon>Araneae</taxon>
        <taxon>Araneomorphae</taxon>
        <taxon>Entelegynae</taxon>
        <taxon>Araneoidea</taxon>
        <taxon>Nephilidae</taxon>
        <taxon>Nephila</taxon>
    </lineage>
</organism>
<gene>
    <name evidence="1" type="ORF">NPIL_648051</name>
</gene>
<keyword evidence="2" id="KW-1185">Reference proteome</keyword>
<evidence type="ECO:0000313" key="1">
    <source>
        <dbReference type="EMBL" id="GFU61294.1"/>
    </source>
</evidence>
<dbReference type="AlphaFoldDB" id="A0A8X6R4J3"/>
<evidence type="ECO:0000313" key="2">
    <source>
        <dbReference type="Proteomes" id="UP000887013"/>
    </source>
</evidence>
<reference evidence="1" key="1">
    <citation type="submission" date="2020-08" db="EMBL/GenBank/DDBJ databases">
        <title>Multicomponent nature underlies the extraordinary mechanical properties of spider dragline silk.</title>
        <authorList>
            <person name="Kono N."/>
            <person name="Nakamura H."/>
            <person name="Mori M."/>
            <person name="Yoshida Y."/>
            <person name="Ohtoshi R."/>
            <person name="Malay A.D."/>
            <person name="Moran D.A.P."/>
            <person name="Tomita M."/>
            <person name="Numata K."/>
            <person name="Arakawa K."/>
        </authorList>
    </citation>
    <scope>NUCLEOTIDE SEQUENCE</scope>
</reference>
<dbReference type="EMBL" id="BMAW01040865">
    <property type="protein sequence ID" value="GFU61294.1"/>
    <property type="molecule type" value="Genomic_DNA"/>
</dbReference>
<protein>
    <submittedName>
        <fullName evidence="1">Uncharacterized protein</fullName>
    </submittedName>
</protein>
<comment type="caution">
    <text evidence="1">The sequence shown here is derived from an EMBL/GenBank/DDBJ whole genome shotgun (WGS) entry which is preliminary data.</text>
</comment>
<sequence>MRRKTKTRKIAPTERIPNVQKHINALKSIANRSFQRGMPEFGVICTIFFPSPRVETNGTTLSVWQEPSHGLSVLEISTEVKRVQRRKNVVWISQLNLDDMCRGFHKVLLTALGWCFFSFRQMLLCDLTSLPKSVANVPFVNDEAGDWEC</sequence>
<accession>A0A8X6R4J3</accession>
<proteinExistence type="predicted"/>
<dbReference type="Proteomes" id="UP000887013">
    <property type="component" value="Unassembled WGS sequence"/>
</dbReference>